<gene>
    <name evidence="1" type="ORF">BZG02_20005</name>
</gene>
<organism evidence="1 2">
    <name type="scientific">Labilibaculum filiforme</name>
    <dbReference type="NCBI Taxonomy" id="1940526"/>
    <lineage>
        <taxon>Bacteria</taxon>
        <taxon>Pseudomonadati</taxon>
        <taxon>Bacteroidota</taxon>
        <taxon>Bacteroidia</taxon>
        <taxon>Marinilabiliales</taxon>
        <taxon>Marinifilaceae</taxon>
        <taxon>Labilibaculum</taxon>
    </lineage>
</organism>
<comment type="caution">
    <text evidence="1">The sequence shown here is derived from an EMBL/GenBank/DDBJ whole genome shotgun (WGS) entry which is preliminary data.</text>
</comment>
<protein>
    <submittedName>
        <fullName evidence="1">Uncharacterized protein</fullName>
    </submittedName>
</protein>
<evidence type="ECO:0000313" key="1">
    <source>
        <dbReference type="EMBL" id="PKQ60285.1"/>
    </source>
</evidence>
<sequence length="73" mass="8678">MNMCNYYVNYIGEMKSVISYPIPELSSLIEKYVFYENRNITNDIVFKPLSNGKVELFLHYDNSHLYISNCKKK</sequence>
<keyword evidence="2" id="KW-1185">Reference proteome</keyword>
<accession>A0A2N3HQE8</accession>
<dbReference type="EMBL" id="MVDD01000030">
    <property type="protein sequence ID" value="PKQ60285.1"/>
    <property type="molecule type" value="Genomic_DNA"/>
</dbReference>
<evidence type="ECO:0000313" key="2">
    <source>
        <dbReference type="Proteomes" id="UP000233535"/>
    </source>
</evidence>
<dbReference type="Proteomes" id="UP000233535">
    <property type="component" value="Unassembled WGS sequence"/>
</dbReference>
<reference evidence="1 2" key="1">
    <citation type="journal article" date="2017" name="Front. Microbiol.">
        <title>Labilibaculum manganireducens gen. nov., sp. nov. and Labilibaculum filiforme sp. nov., Novel Bacteroidetes Isolated from Subsurface Sediments of the Baltic Sea.</title>
        <authorList>
            <person name="Vandieken V."/>
            <person name="Marshall I.P."/>
            <person name="Niemann H."/>
            <person name="Engelen B."/>
            <person name="Cypionka H."/>
        </authorList>
    </citation>
    <scope>NUCLEOTIDE SEQUENCE [LARGE SCALE GENOMIC DNA]</scope>
    <source>
        <strain evidence="1 2">59.16B</strain>
    </source>
</reference>
<dbReference type="AlphaFoldDB" id="A0A2N3HQE8"/>
<proteinExistence type="predicted"/>
<name>A0A2N3HQE8_9BACT</name>